<evidence type="ECO:0000256" key="3">
    <source>
        <dbReference type="ARBA" id="ARBA00022553"/>
    </source>
</evidence>
<dbReference type="InterPro" id="IPR045851">
    <property type="entry name" value="AMP-bd_C_sf"/>
</dbReference>
<dbReference type="Gene3D" id="3.40.50.980">
    <property type="match status" value="4"/>
</dbReference>
<sequence length="2676" mass="282127">MDRAASDRAALAALLRADAGSGDGIVARADRSAPAPLSFAQQRLWFLHRFDPADPAYNSARAFRLAGDLDAAALEHAFRRLIARHGALRTRFFETAEGPRQSVLADAPFAIDCDGPVSEDALAGWARAGASRPFDLGAPPLLRVRLAPVVEGGSALMIVLHHVVVDAWSAELILRDIEWFYAEEVGASVAQPFTYPRRGEVDVATATAGEGASPSPETTAPPHPLGYASRPLPAGERWVAALPEIDAVDHAIWQRAAFSGDAGAAAVARWRERFGGDVPPPLALPVDRQGSAGAAGRVDRALPPDLAAVLRDFCRRERVTPFAVLLGAFQILLGRLSGQEDFAVGCPAATRGRAETETVVGFLVNTQVFRARLDPALSMRALCRRLRHETMAALADAELPFELLLDSLGVDRDADRAPLFQAQFSFRPRRDARLLALDGIGIEKIDLPPLGPQFDLTLDAAVEGERADLEFEYDAARFTPATAGRWADSYVRLLGAALAAPDAPLGSIAGLDDGERAQVLGWGGPIERIEDDGLFVHERIAAFAKADPERPAILFGDETVSRGALDARANRIAATLSAAGVGADDRAGVALARSPDMIAALIGVLKAGAAFLPLPLDWPEARLAAAVADAGVAVVLCETRSADRLAGLSARLLFVDGEEARCASEAPPTVARPHAGALAYVLYTSGSTGKPKGVAVPHRPLAMHSAAAARAFGLSEATRELHMLSFAFDAAHERWMGVLGAGGALVLKDEELWAPERALAEIAAAGVTSADLPPAYLAALASHARSNPDVVPAGLLWSFGGEATSRANFELIREALRPRALVNAYGPTETVMTPLARRWGPDDAAFDAPYAPIGRPLGDRRAYVLDGALQPVGPGVTGELYVGGEGLARGYLGRPSMTAERFVPDPFGVAGARMYRTGDLVRWDARGELLFVGRADEQLKIRGHRIEPGEVEAAIAAVEGVAEVLAVAVEGPGGARLAAYAAGSASPETILARLKERLPAHMVPSRIVVLDALPRLGSGKVDRRALPVIDWSDEGVRAAPEGPAEAALAAVWAEVLGLSHVGATDNFFALGGDSILSLQVVSRARQAGLSVTPRQIFERQTVRDLAAVATQVETVTRHEAEEAGEAELTPIQRWFFAQDVPNCARWNQSVTLSATGAVDERALAAAFAAILFRHGALRLRFREGAEGWRQAYGPAEAAADVLTVRDVPDEAAVAALAEELQGGLDLGAGPLLRAALVRGPDGARLIIVIHHLVVDGVSWRVLLQDLETAYGQAAAGGPVDLGPKPAPFSAWGARLAAFARSGEAEAQLPFWREAVSGARAFPPVRPEGADRIGDAFTHRLGFDRAATERLARAPRAVRAKLDDLLAAALARALTGRSGAPDATIALEGHGRDGGPAEGADLGRTVGWFTAIHPVRLAPGEGGPLAALKVVKEQMRAAPDRGLGFGALRWMGRDAVRSELGNAPEPDVLFNYLGRLDDAAPATAAFRLEKLSAGHDRDPGSPLGAELVVNGRTLGGELVLEFSACAGRHDRRDVEALAARVAREAEAIADACLAEGADGLTPSDVPLAGLDQSALDALLARLPHSAAGIEDVFPLSPMQEGLLFHGLETPELYVTQTLVAADGIDLDRFAAAWDAAARRHAALRTGFVHEALERPLQFVVASAPSPVEIHDWRGRSGDLDAALKDLGRAERRRGFDLARPSLLRVALVRLDDGRARIALTAHHLILDGWSTSLLIGEVLARYDGGAVPAGGGRFRDHVAWLETRDAEAAAAAWRDRLATLGEPTALAAAIGHKGATPPPPPPCGEGKGGGGSEPAATDERRATSQSSPHSEPPPPPTPPRKGEGGRSGFGVFRRALDASETARLKDFAKRERVTLNTLVQGAWAVVLSRLTGERAVAFGATVAGRSSEVPGAETALGLFINTVAEVALVDPARPVGDWLRDAQAGTAAMREHEHVALHLAQSLAGRPGEPLFDTLIAFENYPVAEALKTRGSDGPALRQLSNLEATNYPVAITVGEKDGGLDFGWTFAREAFDDATIETLDARLKRVLTAMAGDAEAPLGRVDLLDVSELATLAACDGPAKDYGPAQSVLELIEERIAATPAAPAVTFGRETIDYAELGLRADRLAARLEALGAGTDTVVGVALERSTELVVALVGIMKAGAAFLPLDPELPPARLAEMVEDAGARVVVSVSRLAEAFPETPGVEIVAVDRLDEAPAGLAPQPQPRPDGRSLAYVLFTSGSTGRPKGVGNTHAGLFNRVAWMQDRYGLAPGDAVLQKTPIGFDVSVWEFFWPLAYGARLVVAAPGAHRDPAALGAVIRAEGVTTLHFVPTMLAAFVASGELKRCPSLTRIVTSGEALPTDLARAALAETSAGLHNLYGPTEAAIDVTHWTCRADDAATPIGRPIANTAIRILDPDFGLGVPGVPGELAIAGVNLARGYLGRPGLTAERFVPDPHGAPGDRLYLTGDLARIDHDGAIHYLGRLDRQLKLRGMRVEPGEIEAELRRLPGARDAAVLPWNDALVAYVAADALDEAEALALLAARLPAHMVPARIVALPALPATPNGKLDRRALPSPEVAAVSDEPPLPGLERVVADVWETVLGVTGLGRRDDFFRRGGHSLLAMRVVSRLRADHGVELPVSALFEARTLAAFAERASAAARPDDDLATMTDLLDALEIAE</sequence>
<evidence type="ECO:0000256" key="4">
    <source>
        <dbReference type="ARBA" id="ARBA00022737"/>
    </source>
</evidence>
<protein>
    <submittedName>
        <fullName evidence="7">Non-ribosomal peptide synthetase</fullName>
    </submittedName>
</protein>
<dbReference type="InterPro" id="IPR001242">
    <property type="entry name" value="Condensation_dom"/>
</dbReference>
<dbReference type="FunFam" id="3.40.50.980:FF:000001">
    <property type="entry name" value="Non-ribosomal peptide synthetase"/>
    <property type="match status" value="1"/>
</dbReference>
<evidence type="ECO:0000256" key="5">
    <source>
        <dbReference type="SAM" id="MobiDB-lite"/>
    </source>
</evidence>
<dbReference type="FunFam" id="3.40.50.12780:FF:000012">
    <property type="entry name" value="Non-ribosomal peptide synthetase"/>
    <property type="match status" value="1"/>
</dbReference>
<evidence type="ECO:0000256" key="2">
    <source>
        <dbReference type="ARBA" id="ARBA00022450"/>
    </source>
</evidence>
<evidence type="ECO:0000259" key="6">
    <source>
        <dbReference type="PROSITE" id="PS50075"/>
    </source>
</evidence>
<dbReference type="SUPFAM" id="SSF56801">
    <property type="entry name" value="Acetyl-CoA synthetase-like"/>
    <property type="match status" value="2"/>
</dbReference>
<dbReference type="InterPro" id="IPR029058">
    <property type="entry name" value="AB_hydrolase_fold"/>
</dbReference>
<dbReference type="Gene3D" id="2.30.38.10">
    <property type="entry name" value="Luciferase, Domain 3"/>
    <property type="match status" value="2"/>
</dbReference>
<gene>
    <name evidence="7" type="ORF">DI565_14665</name>
</gene>
<accession>A0A2W5K6P2</accession>
<dbReference type="GO" id="GO:0043041">
    <property type="term" value="P:amino acid activation for nonribosomal peptide biosynthetic process"/>
    <property type="evidence" value="ECO:0007669"/>
    <property type="project" value="TreeGrafter"/>
</dbReference>
<dbReference type="GO" id="GO:0044550">
    <property type="term" value="P:secondary metabolite biosynthetic process"/>
    <property type="evidence" value="ECO:0007669"/>
    <property type="project" value="TreeGrafter"/>
</dbReference>
<name>A0A2W5K6P2_ANCNO</name>
<keyword evidence="4" id="KW-0677">Repeat</keyword>
<evidence type="ECO:0000313" key="7">
    <source>
        <dbReference type="EMBL" id="PZQ12922.1"/>
    </source>
</evidence>
<dbReference type="NCBIfam" id="TIGR01733">
    <property type="entry name" value="AA-adenyl-dom"/>
    <property type="match status" value="2"/>
</dbReference>
<dbReference type="SMART" id="SM00823">
    <property type="entry name" value="PKS_PP"/>
    <property type="match status" value="2"/>
</dbReference>
<comment type="caution">
    <text evidence="7">The sequence shown here is derived from an EMBL/GenBank/DDBJ whole genome shotgun (WGS) entry which is preliminary data.</text>
</comment>
<feature type="domain" description="Carrier" evidence="6">
    <location>
        <begin position="2581"/>
        <end position="2656"/>
    </location>
</feature>
<keyword evidence="2" id="KW-0596">Phosphopantetheine</keyword>
<evidence type="ECO:0000313" key="8">
    <source>
        <dbReference type="Proteomes" id="UP000249577"/>
    </source>
</evidence>
<dbReference type="GO" id="GO:0031177">
    <property type="term" value="F:phosphopantetheine binding"/>
    <property type="evidence" value="ECO:0007669"/>
    <property type="project" value="InterPro"/>
</dbReference>
<dbReference type="Pfam" id="PF00668">
    <property type="entry name" value="Condensation"/>
    <property type="match status" value="5"/>
</dbReference>
<dbReference type="InterPro" id="IPR036736">
    <property type="entry name" value="ACP-like_sf"/>
</dbReference>
<dbReference type="InterPro" id="IPR023213">
    <property type="entry name" value="CAT-like_dom_sf"/>
</dbReference>
<dbReference type="Pfam" id="PF00550">
    <property type="entry name" value="PP-binding"/>
    <property type="match status" value="2"/>
</dbReference>
<dbReference type="SUPFAM" id="SSF52777">
    <property type="entry name" value="CoA-dependent acyltransferases"/>
    <property type="match status" value="6"/>
</dbReference>
<dbReference type="InterPro" id="IPR009081">
    <property type="entry name" value="PP-bd_ACP"/>
</dbReference>
<feature type="region of interest" description="Disordered" evidence="5">
    <location>
        <begin position="1789"/>
        <end position="1848"/>
    </location>
</feature>
<organism evidence="7 8">
    <name type="scientific">Ancylobacter novellus</name>
    <name type="common">Thiobacillus novellus</name>
    <dbReference type="NCBI Taxonomy" id="921"/>
    <lineage>
        <taxon>Bacteria</taxon>
        <taxon>Pseudomonadati</taxon>
        <taxon>Pseudomonadota</taxon>
        <taxon>Alphaproteobacteria</taxon>
        <taxon>Hyphomicrobiales</taxon>
        <taxon>Xanthobacteraceae</taxon>
        <taxon>Ancylobacter</taxon>
    </lineage>
</organism>
<keyword evidence="3" id="KW-0597">Phosphoprotein</keyword>
<dbReference type="PROSITE" id="PS00455">
    <property type="entry name" value="AMP_BINDING"/>
    <property type="match status" value="2"/>
</dbReference>
<feature type="compositionally biased region" description="Pro residues" evidence="5">
    <location>
        <begin position="1829"/>
        <end position="1838"/>
    </location>
</feature>
<dbReference type="Gene3D" id="3.30.300.30">
    <property type="match status" value="2"/>
</dbReference>
<dbReference type="Gene3D" id="3.30.559.30">
    <property type="entry name" value="Nonribosomal peptide synthetase, condensation domain"/>
    <property type="match status" value="3"/>
</dbReference>
<dbReference type="GO" id="GO:0003824">
    <property type="term" value="F:catalytic activity"/>
    <property type="evidence" value="ECO:0007669"/>
    <property type="project" value="InterPro"/>
</dbReference>
<dbReference type="Pfam" id="PF00501">
    <property type="entry name" value="AMP-binding"/>
    <property type="match status" value="2"/>
</dbReference>
<dbReference type="GO" id="GO:0005737">
    <property type="term" value="C:cytoplasm"/>
    <property type="evidence" value="ECO:0007669"/>
    <property type="project" value="TreeGrafter"/>
</dbReference>
<dbReference type="CDD" id="cd19531">
    <property type="entry name" value="LCL_NRPS-like"/>
    <property type="match status" value="1"/>
</dbReference>
<dbReference type="FunFam" id="3.40.50.980:FF:000002">
    <property type="entry name" value="Enterobactin synthetase component F"/>
    <property type="match status" value="1"/>
</dbReference>
<dbReference type="InterPro" id="IPR000873">
    <property type="entry name" value="AMP-dep_synth/lig_dom"/>
</dbReference>
<dbReference type="InterPro" id="IPR010071">
    <property type="entry name" value="AA_adenyl_dom"/>
</dbReference>
<dbReference type="Gene3D" id="1.10.1200.10">
    <property type="entry name" value="ACP-like"/>
    <property type="match status" value="1"/>
</dbReference>
<proteinExistence type="predicted"/>
<feature type="region of interest" description="Disordered" evidence="5">
    <location>
        <begin position="207"/>
        <end position="227"/>
    </location>
</feature>
<dbReference type="PROSITE" id="PS50075">
    <property type="entry name" value="CARRIER"/>
    <property type="match status" value="2"/>
</dbReference>
<evidence type="ECO:0000256" key="1">
    <source>
        <dbReference type="ARBA" id="ARBA00001957"/>
    </source>
</evidence>
<dbReference type="FunFam" id="1.10.1200.10:FF:000005">
    <property type="entry name" value="Nonribosomal peptide synthetase 1"/>
    <property type="match status" value="2"/>
</dbReference>
<dbReference type="InterPro" id="IPR006162">
    <property type="entry name" value="Ppantetheine_attach_site"/>
</dbReference>
<reference evidence="7 8" key="1">
    <citation type="submission" date="2017-08" db="EMBL/GenBank/DDBJ databases">
        <title>Infants hospitalized years apart are colonized by the same room-sourced microbial strains.</title>
        <authorList>
            <person name="Brooks B."/>
            <person name="Olm M.R."/>
            <person name="Firek B.A."/>
            <person name="Baker R."/>
            <person name="Thomas B.C."/>
            <person name="Morowitz M.J."/>
            <person name="Banfield J.F."/>
        </authorList>
    </citation>
    <scope>NUCLEOTIDE SEQUENCE [LARGE SCALE GENOMIC DNA]</scope>
    <source>
        <strain evidence="7">S2_005_003_R2_43</strain>
    </source>
</reference>
<dbReference type="PROSITE" id="PS00012">
    <property type="entry name" value="PHOSPHOPANTETHEINE"/>
    <property type="match status" value="1"/>
</dbReference>
<dbReference type="Gene3D" id="3.40.50.1820">
    <property type="entry name" value="alpha/beta hydrolase"/>
    <property type="match status" value="1"/>
</dbReference>
<dbReference type="FunFam" id="2.30.38.10:FF:000001">
    <property type="entry name" value="Non-ribosomal peptide synthetase PvdI"/>
    <property type="match status" value="1"/>
</dbReference>
<dbReference type="InterPro" id="IPR025110">
    <property type="entry name" value="AMP-bd_C"/>
</dbReference>
<dbReference type="Gene3D" id="3.30.559.10">
    <property type="entry name" value="Chloramphenicol acetyltransferase-like domain"/>
    <property type="match status" value="3"/>
</dbReference>
<dbReference type="InterPro" id="IPR010060">
    <property type="entry name" value="NRPS_synth"/>
</dbReference>
<dbReference type="InterPro" id="IPR020845">
    <property type="entry name" value="AMP-binding_CS"/>
</dbReference>
<dbReference type="Pfam" id="PF13193">
    <property type="entry name" value="AMP-binding_C"/>
    <property type="match status" value="2"/>
</dbReference>
<dbReference type="NCBIfam" id="TIGR01720">
    <property type="entry name" value="NRPS-para261"/>
    <property type="match status" value="1"/>
</dbReference>
<comment type="cofactor">
    <cofactor evidence="1">
        <name>pantetheine 4'-phosphate</name>
        <dbReference type="ChEBI" id="CHEBI:47942"/>
    </cofactor>
</comment>
<feature type="domain" description="Carrier" evidence="6">
    <location>
        <begin position="1039"/>
        <end position="1113"/>
    </location>
</feature>
<dbReference type="InterPro" id="IPR020806">
    <property type="entry name" value="PKS_PP-bd"/>
</dbReference>
<dbReference type="PANTHER" id="PTHR45527:SF1">
    <property type="entry name" value="FATTY ACID SYNTHASE"/>
    <property type="match status" value="1"/>
</dbReference>
<dbReference type="SUPFAM" id="SSF47336">
    <property type="entry name" value="ACP-like"/>
    <property type="match status" value="2"/>
</dbReference>
<dbReference type="EMBL" id="QFPN01000008">
    <property type="protein sequence ID" value="PZQ12922.1"/>
    <property type="molecule type" value="Genomic_DNA"/>
</dbReference>
<dbReference type="Proteomes" id="UP000249577">
    <property type="component" value="Unassembled WGS sequence"/>
</dbReference>
<dbReference type="PANTHER" id="PTHR45527">
    <property type="entry name" value="NONRIBOSOMAL PEPTIDE SYNTHETASE"/>
    <property type="match status" value="1"/>
</dbReference>